<gene>
    <name evidence="1" type="ORF">Syun_010436</name>
</gene>
<keyword evidence="2" id="KW-1185">Reference proteome</keyword>
<dbReference type="EMBL" id="JBBNAF010000004">
    <property type="protein sequence ID" value="KAK9152127.1"/>
    <property type="molecule type" value="Genomic_DNA"/>
</dbReference>
<dbReference type="AlphaFoldDB" id="A0AAP0KGH9"/>
<evidence type="ECO:0000313" key="2">
    <source>
        <dbReference type="Proteomes" id="UP001420932"/>
    </source>
</evidence>
<reference evidence="1 2" key="1">
    <citation type="submission" date="2024-01" db="EMBL/GenBank/DDBJ databases">
        <title>Genome assemblies of Stephania.</title>
        <authorList>
            <person name="Yang L."/>
        </authorList>
    </citation>
    <scope>NUCLEOTIDE SEQUENCE [LARGE SCALE GENOMIC DNA]</scope>
    <source>
        <strain evidence="1">YNDBR</strain>
        <tissue evidence="1">Leaf</tissue>
    </source>
</reference>
<evidence type="ECO:0000313" key="1">
    <source>
        <dbReference type="EMBL" id="KAK9152127.1"/>
    </source>
</evidence>
<organism evidence="1 2">
    <name type="scientific">Stephania yunnanensis</name>
    <dbReference type="NCBI Taxonomy" id="152371"/>
    <lineage>
        <taxon>Eukaryota</taxon>
        <taxon>Viridiplantae</taxon>
        <taxon>Streptophyta</taxon>
        <taxon>Embryophyta</taxon>
        <taxon>Tracheophyta</taxon>
        <taxon>Spermatophyta</taxon>
        <taxon>Magnoliopsida</taxon>
        <taxon>Ranunculales</taxon>
        <taxon>Menispermaceae</taxon>
        <taxon>Menispermoideae</taxon>
        <taxon>Cissampelideae</taxon>
        <taxon>Stephania</taxon>
    </lineage>
</organism>
<dbReference type="PROSITE" id="PS51257">
    <property type="entry name" value="PROKAR_LIPOPROTEIN"/>
    <property type="match status" value="1"/>
</dbReference>
<comment type="caution">
    <text evidence="1">The sequence shown here is derived from an EMBL/GenBank/DDBJ whole genome shotgun (WGS) entry which is preliminary data.</text>
</comment>
<proteinExistence type="predicted"/>
<dbReference type="Proteomes" id="UP001420932">
    <property type="component" value="Unassembled WGS sequence"/>
</dbReference>
<protein>
    <submittedName>
        <fullName evidence="1">Uncharacterized protein</fullName>
    </submittedName>
</protein>
<name>A0AAP0KGH9_9MAGN</name>
<accession>A0AAP0KGH9</accession>
<sequence length="67" mass="7095">MHQQAARKALVSSSVSALPSNWLSSIACTSPPLATSFAACVGKKSIFPFLVCSKFLLPEMISKSIIP</sequence>